<dbReference type="Pfam" id="PF00172">
    <property type="entry name" value="Zn_clus"/>
    <property type="match status" value="1"/>
</dbReference>
<feature type="domain" description="Zn(2)-C6 fungal-type" evidence="2">
    <location>
        <begin position="9"/>
        <end position="38"/>
    </location>
</feature>
<evidence type="ECO:0000256" key="1">
    <source>
        <dbReference type="ARBA" id="ARBA00023242"/>
    </source>
</evidence>
<evidence type="ECO:0000313" key="4">
    <source>
        <dbReference type="Proteomes" id="UP000803884"/>
    </source>
</evidence>
<dbReference type="Proteomes" id="UP000803884">
    <property type="component" value="Unassembled WGS sequence"/>
</dbReference>
<dbReference type="CDD" id="cd00067">
    <property type="entry name" value="GAL4"/>
    <property type="match status" value="1"/>
</dbReference>
<dbReference type="SMART" id="SM00066">
    <property type="entry name" value="GAL4"/>
    <property type="match status" value="1"/>
</dbReference>
<dbReference type="InterPro" id="IPR036864">
    <property type="entry name" value="Zn2-C6_fun-type_DNA-bd_sf"/>
</dbReference>
<comment type="caution">
    <text evidence="3">The sequence shown here is derived from an EMBL/GenBank/DDBJ whole genome shotgun (WGS) entry which is preliminary data.</text>
</comment>
<gene>
    <name evidence="3" type="ORF">WHR41_04999</name>
</gene>
<name>A0AB34KP29_9PEZI</name>
<dbReference type="AlphaFoldDB" id="A0AB34KP29"/>
<organism evidence="3 4">
    <name type="scientific">Cladosporium halotolerans</name>
    <dbReference type="NCBI Taxonomy" id="1052096"/>
    <lineage>
        <taxon>Eukaryota</taxon>
        <taxon>Fungi</taxon>
        <taxon>Dikarya</taxon>
        <taxon>Ascomycota</taxon>
        <taxon>Pezizomycotina</taxon>
        <taxon>Dothideomycetes</taxon>
        <taxon>Dothideomycetidae</taxon>
        <taxon>Cladosporiales</taxon>
        <taxon>Cladosporiaceae</taxon>
        <taxon>Cladosporium</taxon>
    </lineage>
</organism>
<dbReference type="InterPro" id="IPR001138">
    <property type="entry name" value="Zn2Cys6_DnaBD"/>
</dbReference>
<keyword evidence="1" id="KW-0539">Nucleus</keyword>
<keyword evidence="4" id="KW-1185">Reference proteome</keyword>
<dbReference type="PROSITE" id="PS00463">
    <property type="entry name" value="ZN2_CY6_FUNGAL_1"/>
    <property type="match status" value="1"/>
</dbReference>
<evidence type="ECO:0000259" key="2">
    <source>
        <dbReference type="PROSITE" id="PS50048"/>
    </source>
</evidence>
<sequence>MPGVPTSRGCEACRKQRKKCDQMQPSCSRCARLGLSCTGGGVRRFIFVDEMGGKPRPRQANRHRTVYLKGPMQAIAPNAHDSLLALLISKLSVKDLRYDIVWAYGPLMSDIPKRLGHSDALDAATTALTLTLPPSTHARRQPQAHALHSYTEALEAMRLALADPFQSNSIDTMCAAYFLLLCQDKIGAPKDIGVHVTGLSHMLNNPSAEFNPSDDFDLSLIVILCSIMNAEILLDPTLSPSPTSRCWPLYTLYTNRTTSPRPTIDPDLALFSEISLLVTGLSRFFSHPNPGPEALTYYASLSHLAHDHRARLDQLRAQLPSPPNQPLSPPAAAEEAKPYLRLLRSYGLTLTLGLIVDAALARAHNGGGSSSSDGWAFASELVALARETARFRPLGATFMGPYLNTAWALGDCEARGRLEGELERAGVEFEAERARVLAGKLGRSMAGLKERVDGEVGKKGADLVGEVEV</sequence>
<dbReference type="Gene3D" id="4.10.240.10">
    <property type="entry name" value="Zn(2)-C6 fungal-type DNA-binding domain"/>
    <property type="match status" value="1"/>
</dbReference>
<dbReference type="InterPro" id="IPR053178">
    <property type="entry name" value="Osmoadaptation_assoc"/>
</dbReference>
<dbReference type="PANTHER" id="PTHR38111">
    <property type="entry name" value="ZN(2)-C6 FUNGAL-TYPE DOMAIN-CONTAINING PROTEIN-RELATED"/>
    <property type="match status" value="1"/>
</dbReference>
<accession>A0AB34KP29</accession>
<dbReference type="PROSITE" id="PS50048">
    <property type="entry name" value="ZN2_CY6_FUNGAL_2"/>
    <property type="match status" value="1"/>
</dbReference>
<protein>
    <recommendedName>
        <fullName evidence="2">Zn(2)-C6 fungal-type domain-containing protein</fullName>
    </recommendedName>
</protein>
<reference evidence="3 4" key="1">
    <citation type="journal article" date="2020" name="Microbiol. Resour. Announc.">
        <title>Draft Genome Sequence of a Cladosporium Species Isolated from the Mesophotic Ascidian Didemnum maculosum.</title>
        <authorList>
            <person name="Gioti A."/>
            <person name="Siaperas R."/>
            <person name="Nikolaivits E."/>
            <person name="Le Goff G."/>
            <person name="Ouazzani J."/>
            <person name="Kotoulas G."/>
            <person name="Topakas E."/>
        </authorList>
    </citation>
    <scope>NUCLEOTIDE SEQUENCE [LARGE SCALE GENOMIC DNA]</scope>
    <source>
        <strain evidence="3 4">TM138-S3</strain>
    </source>
</reference>
<dbReference type="GO" id="GO:0000981">
    <property type="term" value="F:DNA-binding transcription factor activity, RNA polymerase II-specific"/>
    <property type="evidence" value="ECO:0007669"/>
    <property type="project" value="InterPro"/>
</dbReference>
<evidence type="ECO:0000313" key="3">
    <source>
        <dbReference type="EMBL" id="KAL1585931.1"/>
    </source>
</evidence>
<dbReference type="SUPFAM" id="SSF57701">
    <property type="entry name" value="Zn2/Cys6 DNA-binding domain"/>
    <property type="match status" value="1"/>
</dbReference>
<proteinExistence type="predicted"/>
<dbReference type="PANTHER" id="PTHR38111:SF11">
    <property type="entry name" value="TRANSCRIPTION FACTOR DOMAIN-CONTAINING PROTEIN-RELATED"/>
    <property type="match status" value="1"/>
</dbReference>
<dbReference type="RefSeq" id="XP_069229037.1">
    <property type="nucleotide sequence ID" value="XM_069373605.1"/>
</dbReference>
<dbReference type="GO" id="GO:0008270">
    <property type="term" value="F:zinc ion binding"/>
    <property type="evidence" value="ECO:0007669"/>
    <property type="project" value="InterPro"/>
</dbReference>
<dbReference type="GeneID" id="96006443"/>
<dbReference type="EMBL" id="JAAQHG020000017">
    <property type="protein sequence ID" value="KAL1585931.1"/>
    <property type="molecule type" value="Genomic_DNA"/>
</dbReference>